<dbReference type="STRING" id="1433126.BN938_1916"/>
<dbReference type="Pfam" id="PF13739">
    <property type="entry name" value="PdaC"/>
    <property type="match status" value="1"/>
</dbReference>
<dbReference type="Gene3D" id="3.90.640.20">
    <property type="entry name" value="Heat-shock cognate protein, ATPase"/>
    <property type="match status" value="1"/>
</dbReference>
<accession>A0A060R8X0</accession>
<proteinExistence type="predicted"/>
<dbReference type="KEGG" id="rbc:BN938_1916"/>
<dbReference type="InterPro" id="IPR025303">
    <property type="entry name" value="PdaC"/>
</dbReference>
<dbReference type="InterPro" id="IPR037126">
    <property type="entry name" value="PdaC/RsiV-like_sf"/>
</dbReference>
<feature type="domain" description="DUF3298" evidence="1">
    <location>
        <begin position="151"/>
        <end position="191"/>
    </location>
</feature>
<dbReference type="Pfam" id="PF11738">
    <property type="entry name" value="DUF3298"/>
    <property type="match status" value="1"/>
</dbReference>
<dbReference type="EMBL" id="HG934468">
    <property type="protein sequence ID" value="CDN31995.1"/>
    <property type="molecule type" value="Genomic_DNA"/>
</dbReference>
<keyword evidence="4" id="KW-1185">Reference proteome</keyword>
<reference evidence="3 4" key="1">
    <citation type="journal article" date="2015" name="Genome Announc.">
        <title>Complete Genome Sequence of the Novel Leech Symbiont Mucinivorans hirudinis M3T.</title>
        <authorList>
            <person name="Nelson M.C."/>
            <person name="Bomar L."/>
            <person name="Graf J."/>
        </authorList>
    </citation>
    <scope>NUCLEOTIDE SEQUENCE [LARGE SCALE GENOMIC DNA]</scope>
    <source>
        <strain evidence="4">M3</strain>
    </source>
</reference>
<dbReference type="eggNOG" id="ENOG5030JXY">
    <property type="taxonomic scope" value="Bacteria"/>
</dbReference>
<dbReference type="Gene3D" id="3.30.565.40">
    <property type="entry name" value="Fervidobacterium nodosum Rt17-B1 like"/>
    <property type="match status" value="1"/>
</dbReference>
<dbReference type="Proteomes" id="UP000027616">
    <property type="component" value="Chromosome I"/>
</dbReference>
<evidence type="ECO:0000313" key="3">
    <source>
        <dbReference type="EMBL" id="CDN31995.1"/>
    </source>
</evidence>
<evidence type="ECO:0008006" key="5">
    <source>
        <dbReference type="Google" id="ProtNLM"/>
    </source>
</evidence>
<dbReference type="AlphaFoldDB" id="A0A060R8X0"/>
<name>A0A060R8X0_9BACT</name>
<feature type="domain" description="Deacetylase PdaC" evidence="2">
    <location>
        <begin position="6"/>
        <end position="94"/>
    </location>
</feature>
<sequence length="213" mass="23992">MDSLHSVQLKIAYPYVESTDNAVADSINRTIESCGILYAILSDEQRTPVMTEVEEFIHDTINYSNVSEWKGYQSEKLLSLLITSHYYTGGAHGWSVMRPLTFDALSGKELDLRKEITDTVAFRKLFLEEYYRKYDISPEKSIEESGYLVPYTEFPIPAALYLSDKGVVGVYGDYEIACYAMGRTEATVPYERMGGLLKLNGSGLTAIDNSQNQ</sequence>
<evidence type="ECO:0000313" key="4">
    <source>
        <dbReference type="Proteomes" id="UP000027616"/>
    </source>
</evidence>
<dbReference type="HOGENOM" id="CLU_1293175_0_0_10"/>
<dbReference type="InterPro" id="IPR021729">
    <property type="entry name" value="DUF3298"/>
</dbReference>
<evidence type="ECO:0000259" key="2">
    <source>
        <dbReference type="Pfam" id="PF13739"/>
    </source>
</evidence>
<organism evidence="3 4">
    <name type="scientific">Mucinivorans hirudinis</name>
    <dbReference type="NCBI Taxonomy" id="1433126"/>
    <lineage>
        <taxon>Bacteria</taxon>
        <taxon>Pseudomonadati</taxon>
        <taxon>Bacteroidota</taxon>
        <taxon>Bacteroidia</taxon>
        <taxon>Bacteroidales</taxon>
        <taxon>Rikenellaceae</taxon>
        <taxon>Mucinivorans</taxon>
    </lineage>
</organism>
<evidence type="ECO:0000259" key="1">
    <source>
        <dbReference type="Pfam" id="PF11738"/>
    </source>
</evidence>
<protein>
    <recommendedName>
        <fullName evidence="5">Deacetylase PdaC domain-containing protein</fullName>
    </recommendedName>
</protein>
<gene>
    <name evidence="3" type="ORF">BN938_1916</name>
</gene>